<feature type="transmembrane region" description="Helical" evidence="1">
    <location>
        <begin position="140"/>
        <end position="163"/>
    </location>
</feature>
<name>A0A6C0ITH4_9ZZZZ</name>
<organism evidence="2">
    <name type="scientific">viral metagenome</name>
    <dbReference type="NCBI Taxonomy" id="1070528"/>
    <lineage>
        <taxon>unclassified sequences</taxon>
        <taxon>metagenomes</taxon>
        <taxon>organismal metagenomes</taxon>
    </lineage>
</organism>
<evidence type="ECO:0000313" key="2">
    <source>
        <dbReference type="EMBL" id="QHT95127.1"/>
    </source>
</evidence>
<evidence type="ECO:0000256" key="1">
    <source>
        <dbReference type="SAM" id="Phobius"/>
    </source>
</evidence>
<sequence>MKQKKRRVTFNPTIKIKEFSKDDRICTNLLSNNKNLIIIFATIQCFFILLIISKFNLKLYDTVWSYSTLISAMSIIYFLINYNYSVIRMLHPIWVPISLSLSLFLTNKFLLLMSLWFILTVQIAWGIFDGCILDEKKNEWYEWIGKFLKIAALIVTVILTHLINK</sequence>
<keyword evidence="1" id="KW-1133">Transmembrane helix</keyword>
<protein>
    <submittedName>
        <fullName evidence="2">Uncharacterized protein</fullName>
    </submittedName>
</protein>
<accession>A0A6C0ITH4</accession>
<reference evidence="2" key="1">
    <citation type="journal article" date="2020" name="Nature">
        <title>Giant virus diversity and host interactions through global metagenomics.</title>
        <authorList>
            <person name="Schulz F."/>
            <person name="Roux S."/>
            <person name="Paez-Espino D."/>
            <person name="Jungbluth S."/>
            <person name="Walsh D.A."/>
            <person name="Denef V.J."/>
            <person name="McMahon K.D."/>
            <person name="Konstantinidis K.T."/>
            <person name="Eloe-Fadrosh E.A."/>
            <person name="Kyrpides N.C."/>
            <person name="Woyke T."/>
        </authorList>
    </citation>
    <scope>NUCLEOTIDE SEQUENCE</scope>
    <source>
        <strain evidence="2">GVMAG-M-3300024261-37</strain>
    </source>
</reference>
<feature type="transmembrane region" description="Helical" evidence="1">
    <location>
        <begin position="63"/>
        <end position="80"/>
    </location>
</feature>
<keyword evidence="1" id="KW-0472">Membrane</keyword>
<keyword evidence="1" id="KW-0812">Transmembrane</keyword>
<proteinExistence type="predicted"/>
<feature type="transmembrane region" description="Helical" evidence="1">
    <location>
        <begin position="36"/>
        <end position="57"/>
    </location>
</feature>
<dbReference type="EMBL" id="MN740234">
    <property type="protein sequence ID" value="QHT95127.1"/>
    <property type="molecule type" value="Genomic_DNA"/>
</dbReference>
<dbReference type="AlphaFoldDB" id="A0A6C0ITH4"/>
<feature type="transmembrane region" description="Helical" evidence="1">
    <location>
        <begin position="109"/>
        <end position="128"/>
    </location>
</feature>